<keyword evidence="6" id="KW-0378">Hydrolase</keyword>
<dbReference type="CDD" id="cd02248">
    <property type="entry name" value="Peptidase_C1A"/>
    <property type="match status" value="1"/>
</dbReference>
<evidence type="ECO:0000313" key="6">
    <source>
        <dbReference type="EMBL" id="EAR84061.1"/>
    </source>
</evidence>
<name>I7MCJ5_TETTS</name>
<reference evidence="7" key="1">
    <citation type="journal article" date="2006" name="PLoS Biol.">
        <title>Macronuclear genome sequence of the ciliate Tetrahymena thermophila, a model eukaryote.</title>
        <authorList>
            <person name="Eisen J.A."/>
            <person name="Coyne R.S."/>
            <person name="Wu M."/>
            <person name="Wu D."/>
            <person name="Thiagarajan M."/>
            <person name="Wortman J.R."/>
            <person name="Badger J.H."/>
            <person name="Ren Q."/>
            <person name="Amedeo P."/>
            <person name="Jones K.M."/>
            <person name="Tallon L.J."/>
            <person name="Delcher A.L."/>
            <person name="Salzberg S.L."/>
            <person name="Silva J.C."/>
            <person name="Haas B.J."/>
            <person name="Majoros W.H."/>
            <person name="Farzad M."/>
            <person name="Carlton J.M."/>
            <person name="Smith R.K. Jr."/>
            <person name="Garg J."/>
            <person name="Pearlman R.E."/>
            <person name="Karrer K.M."/>
            <person name="Sun L."/>
            <person name="Manning G."/>
            <person name="Elde N.C."/>
            <person name="Turkewitz A.P."/>
            <person name="Asai D.J."/>
            <person name="Wilkes D.E."/>
            <person name="Wang Y."/>
            <person name="Cai H."/>
            <person name="Collins K."/>
            <person name="Stewart B.A."/>
            <person name="Lee S.R."/>
            <person name="Wilamowska K."/>
            <person name="Weinberg Z."/>
            <person name="Ruzzo W.L."/>
            <person name="Wloga D."/>
            <person name="Gaertig J."/>
            <person name="Frankel J."/>
            <person name="Tsao C.-C."/>
            <person name="Gorovsky M.A."/>
            <person name="Keeling P.J."/>
            <person name="Waller R.F."/>
            <person name="Patron N.J."/>
            <person name="Cherry J.M."/>
            <person name="Stover N.A."/>
            <person name="Krieger C.J."/>
            <person name="del Toro C."/>
            <person name="Ryder H.F."/>
            <person name="Williamson S.C."/>
            <person name="Barbeau R.A."/>
            <person name="Hamilton E.P."/>
            <person name="Orias E."/>
        </authorList>
    </citation>
    <scope>NUCLEOTIDE SEQUENCE [LARGE SCALE GENOMIC DNA]</scope>
    <source>
        <strain evidence="7">SB210</strain>
    </source>
</reference>
<comment type="similarity">
    <text evidence="1">Belongs to the peptidase C1 family.</text>
</comment>
<dbReference type="PANTHER" id="PTHR12411">
    <property type="entry name" value="CYSTEINE PROTEASE FAMILY C1-RELATED"/>
    <property type="match status" value="1"/>
</dbReference>
<dbReference type="InterPro" id="IPR013128">
    <property type="entry name" value="Peptidase_C1A"/>
</dbReference>
<organism evidence="6 7">
    <name type="scientific">Tetrahymena thermophila (strain SB210)</name>
    <dbReference type="NCBI Taxonomy" id="312017"/>
    <lineage>
        <taxon>Eukaryota</taxon>
        <taxon>Sar</taxon>
        <taxon>Alveolata</taxon>
        <taxon>Ciliophora</taxon>
        <taxon>Intramacronucleata</taxon>
        <taxon>Oligohymenophorea</taxon>
        <taxon>Hymenostomatida</taxon>
        <taxon>Tetrahymenina</taxon>
        <taxon>Tetrahymenidae</taxon>
        <taxon>Tetrahymena</taxon>
    </lineage>
</organism>
<evidence type="ECO:0000256" key="3">
    <source>
        <dbReference type="ARBA" id="ARBA00023157"/>
    </source>
</evidence>
<dbReference type="RefSeq" id="XP_001031724.1">
    <property type="nucleotide sequence ID" value="XM_001031724.3"/>
</dbReference>
<dbReference type="InterPro" id="IPR039417">
    <property type="entry name" value="Peptidase_C1A_papain-like"/>
</dbReference>
<dbReference type="GO" id="GO:0006508">
    <property type="term" value="P:proteolysis"/>
    <property type="evidence" value="ECO:0007669"/>
    <property type="project" value="UniProtKB-KW"/>
</dbReference>
<dbReference type="KEGG" id="tet:TTHERM_00755950"/>
<dbReference type="Gene3D" id="3.90.70.10">
    <property type="entry name" value="Cysteine proteinases"/>
    <property type="match status" value="1"/>
</dbReference>
<proteinExistence type="inferred from homology"/>
<dbReference type="InterPro" id="IPR000668">
    <property type="entry name" value="Peptidase_C1A_C"/>
</dbReference>
<evidence type="ECO:0000256" key="2">
    <source>
        <dbReference type="ARBA" id="ARBA00023145"/>
    </source>
</evidence>
<dbReference type="SUPFAM" id="SSF54001">
    <property type="entry name" value="Cysteine proteinases"/>
    <property type="match status" value="1"/>
</dbReference>
<sequence>MNKQLLLLALLGTALIGSTVFLLVKSNNNVQENEENLAQLWSLWKKTYNKKYADPDSEHYRIQVFSSNLDFVKQDTTGTMGITQFFDLTRDEFAATYLTERLTDNNEPIAEDIPIDSSTNINWVTEEKVTDVKNQGSCGSCWTFSATGAVESALIIAGKAERSINLSEQQLVDCCTAEYDNAGCNGGNKDQAFRYIESNPITTEANYPYKAVNQKCNTQKAALTPNYTISNYKQVNASTNDLAEALKIQPIAISVDASNWSFYTGGIFSNCNNTTHNHAVLLVGFQNDAWIVKNSWGTTWGENGYIRLKNGNTCGLANVPYYPIA</sequence>
<feature type="domain" description="Peptidase C1A papain C-terminal" evidence="4">
    <location>
        <begin position="117"/>
        <end position="324"/>
    </location>
</feature>
<dbReference type="OMA" id="PKTHFRY"/>
<dbReference type="GeneID" id="7838765"/>
<evidence type="ECO:0000259" key="5">
    <source>
        <dbReference type="SMART" id="SM00848"/>
    </source>
</evidence>
<dbReference type="OrthoDB" id="190265at2759"/>
<dbReference type="PROSITE" id="PS00139">
    <property type="entry name" value="THIOL_PROTEASE_CYS"/>
    <property type="match status" value="1"/>
</dbReference>
<keyword evidence="7" id="KW-1185">Reference proteome</keyword>
<dbReference type="SMART" id="SM00848">
    <property type="entry name" value="Inhibitor_I29"/>
    <property type="match status" value="1"/>
</dbReference>
<evidence type="ECO:0000256" key="1">
    <source>
        <dbReference type="ARBA" id="ARBA00008455"/>
    </source>
</evidence>
<dbReference type="EMBL" id="GG662437">
    <property type="protein sequence ID" value="EAR84061.1"/>
    <property type="molecule type" value="Genomic_DNA"/>
</dbReference>
<dbReference type="InParanoid" id="I7MCJ5"/>
<dbReference type="Pfam" id="PF08246">
    <property type="entry name" value="Inhibitor_I29"/>
    <property type="match status" value="1"/>
</dbReference>
<dbReference type="AlphaFoldDB" id="I7MCJ5"/>
<dbReference type="PRINTS" id="PR00705">
    <property type="entry name" value="PAPAIN"/>
</dbReference>
<keyword evidence="3" id="KW-1015">Disulfide bond</keyword>
<protein>
    <submittedName>
        <fullName evidence="6">Papain family cysteine protease</fullName>
    </submittedName>
</protein>
<dbReference type="Pfam" id="PF00112">
    <property type="entry name" value="Peptidase_C1"/>
    <property type="match status" value="1"/>
</dbReference>
<dbReference type="InterPro" id="IPR000169">
    <property type="entry name" value="Pept_cys_AS"/>
</dbReference>
<keyword evidence="2" id="KW-0865">Zymogen</keyword>
<dbReference type="HOGENOM" id="CLU_012184_1_1_1"/>
<evidence type="ECO:0000313" key="7">
    <source>
        <dbReference type="Proteomes" id="UP000009168"/>
    </source>
</evidence>
<feature type="domain" description="Cathepsin propeptide inhibitor" evidence="5">
    <location>
        <begin position="41"/>
        <end position="93"/>
    </location>
</feature>
<keyword evidence="6" id="KW-0645">Protease</keyword>
<dbReference type="Proteomes" id="UP000009168">
    <property type="component" value="Unassembled WGS sequence"/>
</dbReference>
<dbReference type="SMART" id="SM00645">
    <property type="entry name" value="Pept_C1"/>
    <property type="match status" value="1"/>
</dbReference>
<dbReference type="GO" id="GO:0008234">
    <property type="term" value="F:cysteine-type peptidase activity"/>
    <property type="evidence" value="ECO:0007669"/>
    <property type="project" value="InterPro"/>
</dbReference>
<dbReference type="InterPro" id="IPR038765">
    <property type="entry name" value="Papain-like_cys_pep_sf"/>
</dbReference>
<gene>
    <name evidence="6" type="ORF">TTHERM_00755950</name>
</gene>
<dbReference type="eggNOG" id="KOG1543">
    <property type="taxonomic scope" value="Eukaryota"/>
</dbReference>
<accession>I7MCJ5</accession>
<dbReference type="MEROPS" id="C01.A54"/>
<evidence type="ECO:0000259" key="4">
    <source>
        <dbReference type="SMART" id="SM00645"/>
    </source>
</evidence>
<dbReference type="InterPro" id="IPR013201">
    <property type="entry name" value="Prot_inhib_I29"/>
</dbReference>